<sequence length="81" mass="8770">MQTFFVSLSSISDVKKFVDAATRCACEVDVLSGRYVINAKSIMGLFSLDLAKSVKVEFHGSDADADAFRQEISAFLAEAAE</sequence>
<proteinExistence type="predicted"/>
<comment type="caution">
    <text evidence="2">The sequence shown here is derived from an EMBL/GenBank/DDBJ whole genome shotgun (WGS) entry which is preliminary data.</text>
</comment>
<dbReference type="Gene3D" id="3.30.1340.10">
    <property type="entry name" value="HPr-like"/>
    <property type="match status" value="1"/>
</dbReference>
<evidence type="ECO:0000313" key="2">
    <source>
        <dbReference type="EMBL" id="MBC5738440.1"/>
    </source>
</evidence>
<dbReference type="Proteomes" id="UP000607645">
    <property type="component" value="Unassembled WGS sequence"/>
</dbReference>
<dbReference type="AlphaFoldDB" id="A0A8J6MDK1"/>
<name>A0A8J6MDK1_9FIRM</name>
<keyword evidence="3" id="KW-1185">Reference proteome</keyword>
<dbReference type="SUPFAM" id="SSF55594">
    <property type="entry name" value="HPr-like"/>
    <property type="match status" value="1"/>
</dbReference>
<organism evidence="2 3">
    <name type="scientific">Lawsonibacter faecis</name>
    <dbReference type="NCBI Taxonomy" id="2763052"/>
    <lineage>
        <taxon>Bacteria</taxon>
        <taxon>Bacillati</taxon>
        <taxon>Bacillota</taxon>
        <taxon>Clostridia</taxon>
        <taxon>Eubacteriales</taxon>
        <taxon>Oscillospiraceae</taxon>
        <taxon>Lawsonibacter</taxon>
    </lineage>
</organism>
<dbReference type="RefSeq" id="WP_155150104.1">
    <property type="nucleotide sequence ID" value="NZ_JACOPQ010000015.1"/>
</dbReference>
<evidence type="ECO:0000259" key="1">
    <source>
        <dbReference type="PROSITE" id="PS51350"/>
    </source>
</evidence>
<evidence type="ECO:0000313" key="3">
    <source>
        <dbReference type="Proteomes" id="UP000607645"/>
    </source>
</evidence>
<dbReference type="EMBL" id="JACOPQ010000015">
    <property type="protein sequence ID" value="MBC5738440.1"/>
    <property type="molecule type" value="Genomic_DNA"/>
</dbReference>
<dbReference type="Pfam" id="PF00381">
    <property type="entry name" value="PTS-HPr"/>
    <property type="match status" value="1"/>
</dbReference>
<reference evidence="2" key="1">
    <citation type="submission" date="2020-08" db="EMBL/GenBank/DDBJ databases">
        <title>Genome public.</title>
        <authorList>
            <person name="Liu C."/>
            <person name="Sun Q."/>
        </authorList>
    </citation>
    <scope>NUCLEOTIDE SEQUENCE</scope>
    <source>
        <strain evidence="2">NSJ-52</strain>
    </source>
</reference>
<dbReference type="InterPro" id="IPR000032">
    <property type="entry name" value="HPr-like"/>
</dbReference>
<feature type="domain" description="HPr" evidence="1">
    <location>
        <begin position="1"/>
        <end position="81"/>
    </location>
</feature>
<dbReference type="InterPro" id="IPR035895">
    <property type="entry name" value="HPr-like_sf"/>
</dbReference>
<accession>A0A8J6MDK1</accession>
<gene>
    <name evidence="2" type="ORF">H8S62_15620</name>
</gene>
<dbReference type="PROSITE" id="PS51350">
    <property type="entry name" value="PTS_HPR_DOM"/>
    <property type="match status" value="1"/>
</dbReference>
<protein>
    <submittedName>
        <fullName evidence="2">HPr family phosphocarrier protein</fullName>
    </submittedName>
</protein>